<feature type="transmembrane region" description="Helical" evidence="2">
    <location>
        <begin position="12"/>
        <end position="37"/>
    </location>
</feature>
<evidence type="ECO:0000313" key="4">
    <source>
        <dbReference type="Proteomes" id="UP000436138"/>
    </source>
</evidence>
<evidence type="ECO:0000256" key="1">
    <source>
        <dbReference type="SAM" id="MobiDB-lite"/>
    </source>
</evidence>
<keyword evidence="4" id="KW-1185">Reference proteome</keyword>
<proteinExistence type="predicted"/>
<name>A0A6I6NHF0_9ACTN</name>
<feature type="compositionally biased region" description="Acidic residues" evidence="1">
    <location>
        <begin position="225"/>
        <end position="234"/>
    </location>
</feature>
<dbReference type="AlphaFoldDB" id="A0A6I6NHF0"/>
<gene>
    <name evidence="3" type="ORF">GQF42_33865</name>
</gene>
<feature type="region of interest" description="Disordered" evidence="1">
    <location>
        <begin position="204"/>
        <end position="234"/>
    </location>
</feature>
<keyword evidence="2" id="KW-0472">Membrane</keyword>
<sequence length="234" mass="25884">MVPLMAAADQTASSSLTGASVVSACALFFTVASFWWLHARQGRLKAWEPHVFAAIVHGSTARLRLPLILHNTGPKPIVVQDLILTFPDEPASHLPLLWVSSPCRLQPGPDEETKLPAGFVVPGREAQQLFIEFEAPFSGFIPEARDYKAQIQVRVGHRKGWRPLLTFILRAANIIDPDRYTVYNNAPLELTKEDRRRADAALLELLEEHGDGSPPGGRRQKDPPNDEGDADTSR</sequence>
<protein>
    <submittedName>
        <fullName evidence="3">Uncharacterized protein</fullName>
    </submittedName>
</protein>
<dbReference type="EMBL" id="CP047020">
    <property type="protein sequence ID" value="QHA07636.1"/>
    <property type="molecule type" value="Genomic_DNA"/>
</dbReference>
<dbReference type="RefSeq" id="WP_158926330.1">
    <property type="nucleotide sequence ID" value="NZ_CP047020.1"/>
</dbReference>
<reference evidence="3 4" key="1">
    <citation type="submission" date="2019-12" db="EMBL/GenBank/DDBJ databases">
        <title>Streptomyces sp. strain T44 isolated from rhizosphere soil of Broussonetia papyrifera.</title>
        <authorList>
            <person name="Mo P."/>
        </authorList>
    </citation>
    <scope>NUCLEOTIDE SEQUENCE [LARGE SCALE GENOMIC DNA]</scope>
    <source>
        <strain evidence="3 4">T44</strain>
    </source>
</reference>
<accession>A0A6I6NHF0</accession>
<dbReference type="Proteomes" id="UP000436138">
    <property type="component" value="Chromosome"/>
</dbReference>
<keyword evidence="2" id="KW-1133">Transmembrane helix</keyword>
<keyword evidence="2" id="KW-0812">Transmembrane</keyword>
<dbReference type="KEGG" id="sbro:GQF42_33865"/>
<evidence type="ECO:0000256" key="2">
    <source>
        <dbReference type="SAM" id="Phobius"/>
    </source>
</evidence>
<evidence type="ECO:0000313" key="3">
    <source>
        <dbReference type="EMBL" id="QHA07636.1"/>
    </source>
</evidence>
<organism evidence="3 4">
    <name type="scientific">Streptomyces broussonetiae</name>
    <dbReference type="NCBI Taxonomy" id="2686304"/>
    <lineage>
        <taxon>Bacteria</taxon>
        <taxon>Bacillati</taxon>
        <taxon>Actinomycetota</taxon>
        <taxon>Actinomycetes</taxon>
        <taxon>Kitasatosporales</taxon>
        <taxon>Streptomycetaceae</taxon>
        <taxon>Streptomyces</taxon>
    </lineage>
</organism>